<keyword evidence="4 7" id="KW-0816">Tricarboxylic acid cycle</keyword>
<dbReference type="InterPro" id="IPR001252">
    <property type="entry name" value="Malate_DH_AS"/>
</dbReference>
<dbReference type="Pfam" id="PF02866">
    <property type="entry name" value="Ldh_1_C"/>
    <property type="match status" value="1"/>
</dbReference>
<dbReference type="PIRSF" id="PIRSF000102">
    <property type="entry name" value="Lac_mal_DH"/>
    <property type="match status" value="1"/>
</dbReference>
<keyword evidence="5 7" id="KW-0560">Oxidoreductase</keyword>
<dbReference type="CDD" id="cd01338">
    <property type="entry name" value="MDH_chloroplast-like"/>
    <property type="match status" value="1"/>
</dbReference>
<evidence type="ECO:0000313" key="11">
    <source>
        <dbReference type="EMBL" id="GAA4647937.1"/>
    </source>
</evidence>
<feature type="active site" description="Proton acceptor" evidence="7">
    <location>
        <position position="187"/>
    </location>
</feature>
<evidence type="ECO:0000256" key="2">
    <source>
        <dbReference type="ARBA" id="ARBA00009613"/>
    </source>
</evidence>
<accession>A0ABP8UWG0</accession>
<dbReference type="PROSITE" id="PS00068">
    <property type="entry name" value="MDH"/>
    <property type="match status" value="1"/>
</dbReference>
<dbReference type="Gene3D" id="3.40.50.720">
    <property type="entry name" value="NAD(P)-binding Rossmann-like Domain"/>
    <property type="match status" value="1"/>
</dbReference>
<evidence type="ECO:0000256" key="3">
    <source>
        <dbReference type="ARBA" id="ARBA00012995"/>
    </source>
</evidence>
<dbReference type="RefSeq" id="WP_345192943.1">
    <property type="nucleotide sequence ID" value="NZ_BAABFL010000016.1"/>
</dbReference>
<feature type="binding site" evidence="7">
    <location>
        <position position="162"/>
    </location>
    <ligand>
        <name>substrate</name>
    </ligand>
</feature>
<feature type="binding site" evidence="7">
    <location>
        <position position="98"/>
    </location>
    <ligand>
        <name>substrate</name>
    </ligand>
</feature>
<evidence type="ECO:0000256" key="6">
    <source>
        <dbReference type="ARBA" id="ARBA00048313"/>
    </source>
</evidence>
<sequence length="359" mass="40007">MKKPVRVAVTGAAGSISRALLFRIAAGDMFGKDQPVYLQLIEVPQAIDALRGIAMELEDCAYPLMHSISLHDNPDSGFSSAHYAILIGARPRAQGMERSDLLTANAEIFSVQGQAINRYANPDVRVLVVGNPANTNALIACSNAPDLSPTQFSALTRLDHNRAVGILSSKKSCNPQDIRKVIIWGNHSPTMYPDLHHAMMHGNPVMPQIDTEWYRNSYIPRIQKRGAEIIQVCGHSSTSSAAQAIIDHMHDWVHGTRQNDYVSMSVMSDGSYDVEKGIFFSYPVRCNYGRYQIINGLTLNDLSRDYFKITEQELLEERDAIRHLIPTDFLQNLESYGSQTTNNNVPGHYLGPRKINDRI</sequence>
<feature type="domain" description="Lactate/malate dehydrogenase N-terminal" evidence="9">
    <location>
        <begin position="5"/>
        <end position="144"/>
    </location>
</feature>
<dbReference type="Proteomes" id="UP001500604">
    <property type="component" value="Unassembled WGS sequence"/>
</dbReference>
<organism evidence="11 12">
    <name type="scientific">Kistimonas scapharcae</name>
    <dbReference type="NCBI Taxonomy" id="1036133"/>
    <lineage>
        <taxon>Bacteria</taxon>
        <taxon>Pseudomonadati</taxon>
        <taxon>Pseudomonadota</taxon>
        <taxon>Gammaproteobacteria</taxon>
        <taxon>Oceanospirillales</taxon>
        <taxon>Endozoicomonadaceae</taxon>
        <taxon>Kistimonas</taxon>
    </lineage>
</organism>
<dbReference type="NCBIfam" id="NF003916">
    <property type="entry name" value="PRK05442.1"/>
    <property type="match status" value="1"/>
</dbReference>
<evidence type="ECO:0000256" key="4">
    <source>
        <dbReference type="ARBA" id="ARBA00022532"/>
    </source>
</evidence>
<dbReference type="EMBL" id="BAABFL010000016">
    <property type="protein sequence ID" value="GAA4647937.1"/>
    <property type="molecule type" value="Genomic_DNA"/>
</dbReference>
<gene>
    <name evidence="7" type="primary">mdh</name>
    <name evidence="11" type="ORF">GCM10023116_01990</name>
</gene>
<dbReference type="HAMAP" id="MF_01517">
    <property type="entry name" value="Malate_dehydrog_2"/>
    <property type="match status" value="1"/>
</dbReference>
<evidence type="ECO:0000256" key="7">
    <source>
        <dbReference type="HAMAP-Rule" id="MF_01517"/>
    </source>
</evidence>
<evidence type="ECO:0000256" key="5">
    <source>
        <dbReference type="ARBA" id="ARBA00023002"/>
    </source>
</evidence>
<dbReference type="PANTHER" id="PTHR23382">
    <property type="entry name" value="MALATE DEHYDROGENASE"/>
    <property type="match status" value="1"/>
</dbReference>
<evidence type="ECO:0000256" key="1">
    <source>
        <dbReference type="ARBA" id="ARBA00003966"/>
    </source>
</evidence>
<protein>
    <recommendedName>
        <fullName evidence="3 7">Malate dehydrogenase</fullName>
        <ecNumber evidence="3 7">1.1.1.37</ecNumber>
    </recommendedName>
</protein>
<comment type="catalytic activity">
    <reaction evidence="6 7 8">
        <text>(S)-malate + NAD(+) = oxaloacetate + NADH + H(+)</text>
        <dbReference type="Rhea" id="RHEA:21432"/>
        <dbReference type="ChEBI" id="CHEBI:15378"/>
        <dbReference type="ChEBI" id="CHEBI:15589"/>
        <dbReference type="ChEBI" id="CHEBI:16452"/>
        <dbReference type="ChEBI" id="CHEBI:57540"/>
        <dbReference type="ChEBI" id="CHEBI:57945"/>
        <dbReference type="EC" id="1.1.1.37"/>
    </reaction>
</comment>
<dbReference type="InterPro" id="IPR010945">
    <property type="entry name" value="Malate_DH_type2"/>
</dbReference>
<proteinExistence type="inferred from homology"/>
<reference evidence="12" key="1">
    <citation type="journal article" date="2019" name="Int. J. Syst. Evol. Microbiol.">
        <title>The Global Catalogue of Microorganisms (GCM) 10K type strain sequencing project: providing services to taxonomists for standard genome sequencing and annotation.</title>
        <authorList>
            <consortium name="The Broad Institute Genomics Platform"/>
            <consortium name="The Broad Institute Genome Sequencing Center for Infectious Disease"/>
            <person name="Wu L."/>
            <person name="Ma J."/>
        </authorList>
    </citation>
    <scope>NUCLEOTIDE SEQUENCE [LARGE SCALE GENOMIC DNA]</scope>
    <source>
        <strain evidence="12">JCM 17805</strain>
    </source>
</reference>
<dbReference type="EC" id="1.1.1.37" evidence="3 7"/>
<comment type="similarity">
    <text evidence="2 7">Belongs to the LDH/MDH superfamily. MDH type 2 family.</text>
</comment>
<dbReference type="SUPFAM" id="SSF56327">
    <property type="entry name" value="LDH C-terminal domain-like"/>
    <property type="match status" value="1"/>
</dbReference>
<feature type="binding site" evidence="7">
    <location>
        <position position="131"/>
    </location>
    <ligand>
        <name>substrate</name>
    </ligand>
</feature>
<feature type="domain" description="Lactate/malate dehydrogenase C-terminal" evidence="10">
    <location>
        <begin position="156"/>
        <end position="320"/>
    </location>
</feature>
<dbReference type="SUPFAM" id="SSF51735">
    <property type="entry name" value="NAD(P)-binding Rossmann-fold domains"/>
    <property type="match status" value="1"/>
</dbReference>
<keyword evidence="7 8" id="KW-0520">NAD</keyword>
<evidence type="ECO:0000313" key="12">
    <source>
        <dbReference type="Proteomes" id="UP001500604"/>
    </source>
</evidence>
<dbReference type="InterPro" id="IPR022383">
    <property type="entry name" value="Lactate/malate_DH_C"/>
</dbReference>
<dbReference type="InterPro" id="IPR001236">
    <property type="entry name" value="Lactate/malate_DH_N"/>
</dbReference>
<comment type="caution">
    <text evidence="11">The sequence shown here is derived from an EMBL/GenBank/DDBJ whole genome shotgun (WGS) entry which is preliminary data.</text>
</comment>
<feature type="binding site" evidence="7">
    <location>
        <position position="92"/>
    </location>
    <ligand>
        <name>substrate</name>
    </ligand>
</feature>
<feature type="binding site" evidence="7">
    <location>
        <position position="105"/>
    </location>
    <ligand>
        <name>NAD(+)</name>
        <dbReference type="ChEBI" id="CHEBI:57540"/>
    </ligand>
</feature>
<dbReference type="InterPro" id="IPR036291">
    <property type="entry name" value="NAD(P)-bd_dom_sf"/>
</dbReference>
<evidence type="ECO:0000259" key="10">
    <source>
        <dbReference type="Pfam" id="PF02866"/>
    </source>
</evidence>
<comment type="function">
    <text evidence="1 7">Catalyzes the reversible oxidation of malate to oxaloacetate.</text>
</comment>
<evidence type="ECO:0000259" key="9">
    <source>
        <dbReference type="Pfam" id="PF00056"/>
    </source>
</evidence>
<keyword evidence="12" id="KW-1185">Reference proteome</keyword>
<feature type="binding site" evidence="7">
    <location>
        <begin position="11"/>
        <end position="17"/>
    </location>
    <ligand>
        <name>NAD(+)</name>
        <dbReference type="ChEBI" id="CHEBI:57540"/>
    </ligand>
</feature>
<evidence type="ECO:0000256" key="8">
    <source>
        <dbReference type="RuleBase" id="RU000422"/>
    </source>
</evidence>
<dbReference type="Pfam" id="PF00056">
    <property type="entry name" value="Ldh_1_N"/>
    <property type="match status" value="1"/>
</dbReference>
<name>A0ABP8UWG0_9GAMM</name>
<dbReference type="Gene3D" id="3.90.110.10">
    <property type="entry name" value="Lactate dehydrogenase/glycoside hydrolase, family 4, C-terminal"/>
    <property type="match status" value="1"/>
</dbReference>
<dbReference type="NCBIfam" id="TIGR01759">
    <property type="entry name" value="MalateDH-SF1"/>
    <property type="match status" value="1"/>
</dbReference>
<dbReference type="InterPro" id="IPR001557">
    <property type="entry name" value="L-lactate/malate_DH"/>
</dbReference>
<feature type="binding site" evidence="7">
    <location>
        <begin position="129"/>
        <end position="131"/>
    </location>
    <ligand>
        <name>NAD(+)</name>
        <dbReference type="ChEBI" id="CHEBI:57540"/>
    </ligand>
</feature>
<feature type="binding site" evidence="7">
    <location>
        <position position="112"/>
    </location>
    <ligand>
        <name>NAD(+)</name>
        <dbReference type="ChEBI" id="CHEBI:57540"/>
    </ligand>
</feature>
<dbReference type="InterPro" id="IPR015955">
    <property type="entry name" value="Lactate_DH/Glyco_Ohase_4_C"/>
</dbReference>